<dbReference type="CDD" id="cd00082">
    <property type="entry name" value="HisKA"/>
    <property type="match status" value="1"/>
</dbReference>
<dbReference type="RefSeq" id="WP_102521724.1">
    <property type="nucleotide sequence ID" value="NZ_LT960611.1"/>
</dbReference>
<sequence>MNIQSSLKKKSIIALGVYLCFFITVIGSITYITVEQPTRSKLEDNLDLRTDLLASNVEATLESSLGLLHSITAITEVTESTDDLKRLLPQVILNSDNVIVSGGIWPIPYSVDPNVRLSSLFYNKTPNGGIDRIDLWNNPESPGYDTEGWYQGAVEQPRMTVHWSGVYIDPYTHVKMITASAPYFLKGEFAGVATLDISLAQLIDMVQEHANTYDLGLLLKDADGLAIHEHNFQLNEDIYISSSTFGPYQWRIDVVNAHRRVAEEAFNFVKNLELVLAPLLLLCVMVGYYLINRYLIRPIVIIADKVSRSDSGEVIEFNYRSQDEIRHLIDCFNQKTQYLEEEKVRAQASTKAKTAFLATLSHEIRTPMNGVLGSAQILLKTELNDQQSKLLNSLYDSGEHMMVLLNEILDFSKIEQGQLDLVSHPFAIRTIIGSIESVYHTIATEKGLNFKIHSTLPADRWYNADKARIRQILFNLLNNAIKFTSHGFVEIYLKEVQIEGKDYLSITVRDTGVGIAEEAQQRIFKPFEQAESTTTRKFGGTGLGLAIVKRIANGMNGDITVQSEEGIGSSFTVNVEVEISSAFIKTRMPERTVDCSGLTVLIVEDNRTNTMIMDAFMRGKGFETTSVTDGVQALNVLEHTEFDMILMDNHMPVMDGVEATKRIRKLTNKNASTLILGCTADVFKETREKMLNSGVDDIIAKPIDETELDDTLMKHAHRLQSGRQEETHSSHSPATQTAEELLVELYIALDNQSFKDAIQALDKMRHCYDATKDGHIFEVIKRIEASLAQEGMPTSEDLDYLTMNTPD</sequence>
<keyword evidence="13" id="KW-1185">Reference proteome</keyword>
<evidence type="ECO:0000256" key="7">
    <source>
        <dbReference type="ARBA" id="ARBA00023012"/>
    </source>
</evidence>
<comment type="catalytic activity">
    <reaction evidence="1">
        <text>ATP + protein L-histidine = ADP + protein N-phospho-L-histidine.</text>
        <dbReference type="EC" id="2.7.13.3"/>
    </reaction>
</comment>
<dbReference type="SMART" id="SM00388">
    <property type="entry name" value="HisKA"/>
    <property type="match status" value="1"/>
</dbReference>
<evidence type="ECO:0000256" key="8">
    <source>
        <dbReference type="PROSITE-ProRule" id="PRU00169"/>
    </source>
</evidence>
<keyword evidence="7" id="KW-0902">Two-component regulatory system</keyword>
<dbReference type="PROSITE" id="PS50110">
    <property type="entry name" value="RESPONSE_REGULATORY"/>
    <property type="match status" value="1"/>
</dbReference>
<feature type="modified residue" description="4-aspartylphosphate" evidence="8">
    <location>
        <position position="648"/>
    </location>
</feature>
<feature type="transmembrane region" description="Helical" evidence="9">
    <location>
        <begin position="12"/>
        <end position="34"/>
    </location>
</feature>
<evidence type="ECO:0000256" key="1">
    <source>
        <dbReference type="ARBA" id="ARBA00000085"/>
    </source>
</evidence>
<feature type="domain" description="Response regulatory" evidence="11">
    <location>
        <begin position="599"/>
        <end position="716"/>
    </location>
</feature>
<dbReference type="CDD" id="cd12913">
    <property type="entry name" value="PDC1_MCP_like"/>
    <property type="match status" value="1"/>
</dbReference>
<dbReference type="GO" id="GO:0016787">
    <property type="term" value="F:hydrolase activity"/>
    <property type="evidence" value="ECO:0007669"/>
    <property type="project" value="UniProtKB-KW"/>
</dbReference>
<dbReference type="Gene3D" id="3.30.450.20">
    <property type="entry name" value="PAS domain"/>
    <property type="match status" value="1"/>
</dbReference>
<dbReference type="EMBL" id="LT960611">
    <property type="protein sequence ID" value="SON48984.1"/>
    <property type="molecule type" value="Genomic_DNA"/>
</dbReference>
<dbReference type="FunFam" id="3.30.565.10:FF:000010">
    <property type="entry name" value="Sensor histidine kinase RcsC"/>
    <property type="match status" value="1"/>
</dbReference>
<evidence type="ECO:0000256" key="6">
    <source>
        <dbReference type="ARBA" id="ARBA00022801"/>
    </source>
</evidence>
<dbReference type="CDD" id="cd17546">
    <property type="entry name" value="REC_hyHK_CKI1_RcsC-like"/>
    <property type="match status" value="1"/>
</dbReference>
<dbReference type="Gene3D" id="1.10.287.130">
    <property type="match status" value="1"/>
</dbReference>
<dbReference type="InterPro" id="IPR036890">
    <property type="entry name" value="HATPase_C_sf"/>
</dbReference>
<name>A0A2N8ZAN2_9VIBR</name>
<reference evidence="12 13" key="1">
    <citation type="submission" date="2017-10" db="EMBL/GenBank/DDBJ databases">
        <authorList>
            <person name="Banno H."/>
            <person name="Chua N.-H."/>
        </authorList>
    </citation>
    <scope>NUCLEOTIDE SEQUENCE [LARGE SCALE GENOMIC DNA]</scope>
    <source>
        <strain evidence="12">Vibrio tapetis CECT4600</strain>
    </source>
</reference>
<dbReference type="Pfam" id="PF00072">
    <property type="entry name" value="Response_reg"/>
    <property type="match status" value="1"/>
</dbReference>
<evidence type="ECO:0000256" key="9">
    <source>
        <dbReference type="SAM" id="Phobius"/>
    </source>
</evidence>
<dbReference type="OrthoDB" id="9810730at2"/>
<dbReference type="AlphaFoldDB" id="A0A2N8ZAN2"/>
<dbReference type="Pfam" id="PF22673">
    <property type="entry name" value="MCP-like_PDC_1"/>
    <property type="match status" value="1"/>
</dbReference>
<evidence type="ECO:0000256" key="3">
    <source>
        <dbReference type="ARBA" id="ARBA00022553"/>
    </source>
</evidence>
<proteinExistence type="predicted"/>
<protein>
    <recommendedName>
        <fullName evidence="2">histidine kinase</fullName>
        <ecNumber evidence="2">2.7.13.3</ecNumber>
    </recommendedName>
</protein>
<dbReference type="InterPro" id="IPR004358">
    <property type="entry name" value="Sig_transdc_His_kin-like_C"/>
</dbReference>
<dbReference type="KEGG" id="vta:A1005"/>
<feature type="domain" description="Histidine kinase" evidence="10">
    <location>
        <begin position="359"/>
        <end position="579"/>
    </location>
</feature>
<dbReference type="Proteomes" id="UP000235828">
    <property type="component" value="Chromosome A"/>
</dbReference>
<keyword evidence="5 12" id="KW-0418">Kinase</keyword>
<dbReference type="Gene3D" id="6.10.340.10">
    <property type="match status" value="1"/>
</dbReference>
<evidence type="ECO:0000256" key="4">
    <source>
        <dbReference type="ARBA" id="ARBA00022679"/>
    </source>
</evidence>
<dbReference type="PANTHER" id="PTHR43047:SF78">
    <property type="entry name" value="SENSORY_REGULATORY PROTEIN RPFC"/>
    <property type="match status" value="1"/>
</dbReference>
<dbReference type="Pfam" id="PF00512">
    <property type="entry name" value="HisKA"/>
    <property type="match status" value="1"/>
</dbReference>
<dbReference type="Pfam" id="PF02518">
    <property type="entry name" value="HATPase_c"/>
    <property type="match status" value="1"/>
</dbReference>
<dbReference type="InterPro" id="IPR003661">
    <property type="entry name" value="HisK_dim/P_dom"/>
</dbReference>
<dbReference type="InterPro" id="IPR036097">
    <property type="entry name" value="HisK_dim/P_sf"/>
</dbReference>
<dbReference type="SMART" id="SM00448">
    <property type="entry name" value="REC"/>
    <property type="match status" value="1"/>
</dbReference>
<dbReference type="SMART" id="SM00387">
    <property type="entry name" value="HATPase_c"/>
    <property type="match status" value="1"/>
</dbReference>
<evidence type="ECO:0000256" key="5">
    <source>
        <dbReference type="ARBA" id="ARBA00022777"/>
    </source>
</evidence>
<keyword evidence="4" id="KW-0808">Transferase</keyword>
<dbReference type="SUPFAM" id="SSF55874">
    <property type="entry name" value="ATPase domain of HSP90 chaperone/DNA topoisomerase II/histidine kinase"/>
    <property type="match status" value="1"/>
</dbReference>
<keyword evidence="9" id="KW-0812">Transmembrane</keyword>
<dbReference type="EC" id="2.7.13.3" evidence="2"/>
<evidence type="ECO:0000256" key="2">
    <source>
        <dbReference type="ARBA" id="ARBA00012438"/>
    </source>
</evidence>
<dbReference type="PROSITE" id="PS50109">
    <property type="entry name" value="HIS_KIN"/>
    <property type="match status" value="1"/>
</dbReference>
<evidence type="ECO:0000259" key="10">
    <source>
        <dbReference type="PROSITE" id="PS50109"/>
    </source>
</evidence>
<gene>
    <name evidence="12" type="ORF">VTAP4600_A1005</name>
</gene>
<dbReference type="PRINTS" id="PR00344">
    <property type="entry name" value="BCTRLSENSOR"/>
</dbReference>
<dbReference type="Gene3D" id="3.30.565.10">
    <property type="entry name" value="Histidine kinase-like ATPase, C-terminal domain"/>
    <property type="match status" value="1"/>
</dbReference>
<dbReference type="InterPro" id="IPR011006">
    <property type="entry name" value="CheY-like_superfamily"/>
</dbReference>
<accession>A0A2N8ZAN2</accession>
<dbReference type="InterPro" id="IPR001789">
    <property type="entry name" value="Sig_transdc_resp-reg_receiver"/>
</dbReference>
<evidence type="ECO:0000313" key="12">
    <source>
        <dbReference type="EMBL" id="SON48984.1"/>
    </source>
</evidence>
<dbReference type="PANTHER" id="PTHR43047">
    <property type="entry name" value="TWO-COMPONENT HISTIDINE PROTEIN KINASE"/>
    <property type="match status" value="1"/>
</dbReference>
<keyword evidence="3 8" id="KW-0597">Phosphoprotein</keyword>
<dbReference type="InterPro" id="IPR003594">
    <property type="entry name" value="HATPase_dom"/>
</dbReference>
<dbReference type="SUPFAM" id="SSF52172">
    <property type="entry name" value="CheY-like"/>
    <property type="match status" value="1"/>
</dbReference>
<evidence type="ECO:0000313" key="13">
    <source>
        <dbReference type="Proteomes" id="UP000235828"/>
    </source>
</evidence>
<keyword evidence="9" id="KW-1133">Transmembrane helix</keyword>
<dbReference type="GO" id="GO:0000155">
    <property type="term" value="F:phosphorelay sensor kinase activity"/>
    <property type="evidence" value="ECO:0007669"/>
    <property type="project" value="InterPro"/>
</dbReference>
<dbReference type="CDD" id="cd16922">
    <property type="entry name" value="HATPase_EvgS-ArcB-TorS-like"/>
    <property type="match status" value="1"/>
</dbReference>
<evidence type="ECO:0000259" key="11">
    <source>
        <dbReference type="PROSITE" id="PS50110"/>
    </source>
</evidence>
<keyword evidence="6" id="KW-0378">Hydrolase</keyword>
<dbReference type="Gene3D" id="3.40.50.2300">
    <property type="match status" value="1"/>
</dbReference>
<organism evidence="12 13">
    <name type="scientific">Vibrio tapetis subsp. tapetis</name>
    <dbReference type="NCBI Taxonomy" id="1671868"/>
    <lineage>
        <taxon>Bacteria</taxon>
        <taxon>Pseudomonadati</taxon>
        <taxon>Pseudomonadota</taxon>
        <taxon>Gammaproteobacteria</taxon>
        <taxon>Vibrionales</taxon>
        <taxon>Vibrionaceae</taxon>
        <taxon>Vibrio</taxon>
    </lineage>
</organism>
<dbReference type="SUPFAM" id="SSF47384">
    <property type="entry name" value="Homodimeric domain of signal transducing histidine kinase"/>
    <property type="match status" value="1"/>
</dbReference>
<keyword evidence="9" id="KW-0472">Membrane</keyword>
<dbReference type="InterPro" id="IPR005467">
    <property type="entry name" value="His_kinase_dom"/>
</dbReference>